<evidence type="ECO:0000313" key="2">
    <source>
        <dbReference type="EMBL" id="KAL0106712.1"/>
    </source>
</evidence>
<protein>
    <submittedName>
        <fullName evidence="2">Uncharacterized protein</fullName>
    </submittedName>
</protein>
<reference evidence="2 3" key="1">
    <citation type="submission" date="2023-03" db="EMBL/GenBank/DDBJ databases">
        <title>High recombination rates correlate with genetic variation in Cardiocondyla obscurior ants.</title>
        <authorList>
            <person name="Errbii M."/>
        </authorList>
    </citation>
    <scope>NUCLEOTIDE SEQUENCE [LARGE SCALE GENOMIC DNA]</scope>
    <source>
        <strain evidence="2">Alpha-2009</strain>
        <tissue evidence="2">Whole body</tissue>
    </source>
</reference>
<keyword evidence="1" id="KW-1133">Transmembrane helix</keyword>
<keyword evidence="1" id="KW-0472">Membrane</keyword>
<keyword evidence="3" id="KW-1185">Reference proteome</keyword>
<gene>
    <name evidence="2" type="ORF">PUN28_015333</name>
</gene>
<sequence>MKHVAIIIIIYVAIQGKIKNLRLRKTSGLYIIILSTSRDFLIIRLLSCFIFFIFFLFFSVKITCSA</sequence>
<organism evidence="2 3">
    <name type="scientific">Cardiocondyla obscurior</name>
    <dbReference type="NCBI Taxonomy" id="286306"/>
    <lineage>
        <taxon>Eukaryota</taxon>
        <taxon>Metazoa</taxon>
        <taxon>Ecdysozoa</taxon>
        <taxon>Arthropoda</taxon>
        <taxon>Hexapoda</taxon>
        <taxon>Insecta</taxon>
        <taxon>Pterygota</taxon>
        <taxon>Neoptera</taxon>
        <taxon>Endopterygota</taxon>
        <taxon>Hymenoptera</taxon>
        <taxon>Apocrita</taxon>
        <taxon>Aculeata</taxon>
        <taxon>Formicoidea</taxon>
        <taxon>Formicidae</taxon>
        <taxon>Myrmicinae</taxon>
        <taxon>Cardiocondyla</taxon>
    </lineage>
</organism>
<feature type="transmembrane region" description="Helical" evidence="1">
    <location>
        <begin position="40"/>
        <end position="60"/>
    </location>
</feature>
<proteinExistence type="predicted"/>
<name>A0AAW2EU78_9HYME</name>
<dbReference type="Proteomes" id="UP001430953">
    <property type="component" value="Unassembled WGS sequence"/>
</dbReference>
<evidence type="ECO:0000256" key="1">
    <source>
        <dbReference type="SAM" id="Phobius"/>
    </source>
</evidence>
<keyword evidence="1" id="KW-0812">Transmembrane</keyword>
<evidence type="ECO:0000313" key="3">
    <source>
        <dbReference type="Proteomes" id="UP001430953"/>
    </source>
</evidence>
<comment type="caution">
    <text evidence="2">The sequence shown here is derived from an EMBL/GenBank/DDBJ whole genome shotgun (WGS) entry which is preliminary data.</text>
</comment>
<dbReference type="EMBL" id="JADYXP020000017">
    <property type="protein sequence ID" value="KAL0106712.1"/>
    <property type="molecule type" value="Genomic_DNA"/>
</dbReference>
<dbReference type="AlphaFoldDB" id="A0AAW2EU78"/>
<accession>A0AAW2EU78</accession>